<keyword evidence="3" id="KW-1185">Reference proteome</keyword>
<dbReference type="EMBL" id="OANS01000001">
    <property type="protein sequence ID" value="SNX28137.1"/>
    <property type="molecule type" value="Genomic_DNA"/>
</dbReference>
<evidence type="ECO:0000313" key="2">
    <source>
        <dbReference type="EMBL" id="SNX28137.1"/>
    </source>
</evidence>
<accession>A0A240DYU1</accession>
<dbReference type="Proteomes" id="UP000218069">
    <property type="component" value="Unassembled WGS sequence"/>
</dbReference>
<organism evidence="2 3">
    <name type="scientific">Polynucleobacter meluiroseus</name>
    <dbReference type="NCBI Taxonomy" id="1938814"/>
    <lineage>
        <taxon>Bacteria</taxon>
        <taxon>Pseudomonadati</taxon>
        <taxon>Pseudomonadota</taxon>
        <taxon>Betaproteobacteria</taxon>
        <taxon>Burkholderiales</taxon>
        <taxon>Burkholderiaceae</taxon>
        <taxon>Polynucleobacter</taxon>
    </lineage>
</organism>
<dbReference type="OrthoDB" id="5348353at2"/>
<dbReference type="AlphaFoldDB" id="A0A240DYU1"/>
<feature type="region of interest" description="Disordered" evidence="1">
    <location>
        <begin position="1"/>
        <end position="21"/>
    </location>
</feature>
<reference evidence="3" key="1">
    <citation type="submission" date="2017-08" db="EMBL/GenBank/DDBJ databases">
        <authorList>
            <person name="Varghese N."/>
            <person name="Submissions S."/>
        </authorList>
    </citation>
    <scope>NUCLEOTIDE SEQUENCE [LARGE SCALE GENOMIC DNA]</scope>
    <source>
        <strain evidence="3">AP-Melu-1000-B4</strain>
    </source>
</reference>
<feature type="compositionally biased region" description="Basic and acidic residues" evidence="1">
    <location>
        <begin position="1"/>
        <end position="10"/>
    </location>
</feature>
<dbReference type="Pfam" id="PF10636">
    <property type="entry name" value="hemP"/>
    <property type="match status" value="1"/>
</dbReference>
<gene>
    <name evidence="2" type="ORF">SAMN06295945_0458</name>
</gene>
<evidence type="ECO:0000313" key="3">
    <source>
        <dbReference type="Proteomes" id="UP000218069"/>
    </source>
</evidence>
<dbReference type="InterPro" id="IPR019600">
    <property type="entry name" value="Hemin_uptake_protein_HemP"/>
</dbReference>
<evidence type="ECO:0000256" key="1">
    <source>
        <dbReference type="SAM" id="MobiDB-lite"/>
    </source>
</evidence>
<name>A0A240DYU1_9BURK</name>
<sequence>MMQTDREKLSSTESSSRNANEEKAFISSQLFRGKSAILIDHRGELYTLRITQLGKLILTK</sequence>
<protein>
    <submittedName>
        <fullName evidence="2">Hemin uptake protein hemP</fullName>
    </submittedName>
</protein>
<proteinExistence type="predicted"/>
<dbReference type="Gene3D" id="2.10.70.10">
    <property type="entry name" value="Complement Module, domain 1"/>
    <property type="match status" value="1"/>
</dbReference>